<dbReference type="SUPFAM" id="SSF52540">
    <property type="entry name" value="P-loop containing nucleoside triphosphate hydrolases"/>
    <property type="match status" value="1"/>
</dbReference>
<keyword evidence="2" id="KW-1185">Reference proteome</keyword>
<dbReference type="PANTHER" id="PTHR22845:SF5">
    <property type="entry name" value="APOPTOTIC PROTEASE-ACTIVATING FACTOR 1"/>
    <property type="match status" value="1"/>
</dbReference>
<dbReference type="Gene3D" id="1.10.10.10">
    <property type="entry name" value="Winged helix-like DNA-binding domain superfamily/Winged helix DNA-binding domain"/>
    <property type="match status" value="1"/>
</dbReference>
<accession>A0ABY8U2G2</accession>
<sequence>MDAGLASLVVDLLSFVRDFAKDVNEAQYNAKTQAAKVETMRTKLQTSLDRVNQLQQQRLRGVDLQGKAAQLEQMISNHLCQLPPPASPQPSWMHRLRAGLSILWRACIGPSSLSRMLAELQEQLASYELPGDSYSLCQHSIPFMLPERCVRPAVKADELRQKLLGRAQQPPAVVQLLGMAGMGKSVLALMVAKELEARGSFQNVKMSFDGGVYFLRVPAYPQSSMRDLDARKAAAGQAAVKVQLDLLQQLGHADKGKEVDGCDQLHAALHQLFATELRSRSHLLVLDDVWDYDIISKLRCASMNSTILVTARERIWRGADGEATWLQPDATSRAAAAELMVNLLSSGAGGKLTSDQQAVVDKVLALCDGNMLAAAIMGQALKKRKADVWQHVLDRLTDHLDSRNNPDIPQEYHNRITVAGAIAVAAESLSPAAASAFDMLRLLQVQQQLPLPLLQQLWGVVSDLAGEEDVAAPLSELVDASLLCKAAPGSGSVACDAAHYYAHALVADFLQRQPSKCPPPWQGRFEQATSAAKHLAVLLLA</sequence>
<gene>
    <name evidence="1" type="ORF">OEZ85_002269</name>
</gene>
<proteinExistence type="predicted"/>
<name>A0ABY8U2G2_TETOB</name>
<dbReference type="PANTHER" id="PTHR22845">
    <property type="entry name" value="APOPTOTIC PROTEASE-ACTIVATING FACTOR 1"/>
    <property type="match status" value="1"/>
</dbReference>
<dbReference type="Gene3D" id="1.10.8.430">
    <property type="entry name" value="Helical domain of apoptotic protease-activating factors"/>
    <property type="match status" value="1"/>
</dbReference>
<dbReference type="InterPro" id="IPR027417">
    <property type="entry name" value="P-loop_NTPase"/>
</dbReference>
<dbReference type="EMBL" id="CP126213">
    <property type="protein sequence ID" value="WIA15643.1"/>
    <property type="molecule type" value="Genomic_DNA"/>
</dbReference>
<dbReference type="InterPro" id="IPR042197">
    <property type="entry name" value="Apaf_helical"/>
</dbReference>
<evidence type="ECO:0000313" key="1">
    <source>
        <dbReference type="EMBL" id="WIA15643.1"/>
    </source>
</evidence>
<reference evidence="1 2" key="1">
    <citation type="submission" date="2023-05" db="EMBL/GenBank/DDBJ databases">
        <title>A 100% complete, gapless, phased diploid assembly of the Scenedesmus obliquus UTEX 3031 genome.</title>
        <authorList>
            <person name="Biondi T.C."/>
            <person name="Hanschen E.R."/>
            <person name="Kwon T."/>
            <person name="Eng W."/>
            <person name="Kruse C.P.S."/>
            <person name="Koehler S.I."/>
            <person name="Kunde Y."/>
            <person name="Gleasner C.D."/>
            <person name="You Mak K.T."/>
            <person name="Polle J."/>
            <person name="Hovde B.T."/>
            <person name="Starkenburg S.R."/>
        </authorList>
    </citation>
    <scope>NUCLEOTIDE SEQUENCE [LARGE SCALE GENOMIC DNA]</scope>
    <source>
        <strain evidence="1 2">DOE0152z</strain>
    </source>
</reference>
<protein>
    <recommendedName>
        <fullName evidence="3">NB-ARC domain-containing protein</fullName>
    </recommendedName>
</protein>
<dbReference type="Gene3D" id="3.40.50.300">
    <property type="entry name" value="P-loop containing nucleotide triphosphate hydrolases"/>
    <property type="match status" value="1"/>
</dbReference>
<evidence type="ECO:0000313" key="2">
    <source>
        <dbReference type="Proteomes" id="UP001244341"/>
    </source>
</evidence>
<dbReference type="InterPro" id="IPR036388">
    <property type="entry name" value="WH-like_DNA-bd_sf"/>
</dbReference>
<organism evidence="1 2">
    <name type="scientific">Tetradesmus obliquus</name>
    <name type="common">Green alga</name>
    <name type="synonym">Acutodesmus obliquus</name>
    <dbReference type="NCBI Taxonomy" id="3088"/>
    <lineage>
        <taxon>Eukaryota</taxon>
        <taxon>Viridiplantae</taxon>
        <taxon>Chlorophyta</taxon>
        <taxon>core chlorophytes</taxon>
        <taxon>Chlorophyceae</taxon>
        <taxon>CS clade</taxon>
        <taxon>Sphaeropleales</taxon>
        <taxon>Scenedesmaceae</taxon>
        <taxon>Tetradesmus</taxon>
    </lineage>
</organism>
<dbReference type="Proteomes" id="UP001244341">
    <property type="component" value="Chromosome 6b"/>
</dbReference>
<evidence type="ECO:0008006" key="3">
    <source>
        <dbReference type="Google" id="ProtNLM"/>
    </source>
</evidence>